<comment type="similarity">
    <text evidence="1">Belongs to the proteasome subunit p27 family.</text>
</comment>
<dbReference type="AlphaFoldDB" id="A0A0M3K8F6"/>
<accession>A0A0M3K8F6</accession>
<evidence type="ECO:0000256" key="3">
    <source>
        <dbReference type="SAM" id="MobiDB-lite"/>
    </source>
</evidence>
<keyword evidence="2" id="KW-0143">Chaperone</keyword>
<dbReference type="WBParaSite" id="ASIM_0001724701-mRNA-1">
    <property type="protein sequence ID" value="ASIM_0001724701-mRNA-1"/>
    <property type="gene ID" value="ASIM_0001724701"/>
</dbReference>
<reference evidence="6 7" key="2">
    <citation type="submission" date="2018-11" db="EMBL/GenBank/DDBJ databases">
        <authorList>
            <consortium name="Pathogen Informatics"/>
        </authorList>
    </citation>
    <scope>NUCLEOTIDE SEQUENCE [LARGE SCALE GENOMIC DNA]</scope>
</reference>
<dbReference type="InterPro" id="IPR041489">
    <property type="entry name" value="PDZ_6"/>
</dbReference>
<dbReference type="EMBL" id="UYRR01033285">
    <property type="protein sequence ID" value="VDK58366.1"/>
    <property type="molecule type" value="Genomic_DNA"/>
</dbReference>
<protein>
    <submittedName>
        <fullName evidence="8">26S proteasome regulatory subunit p27</fullName>
    </submittedName>
</protein>
<dbReference type="PANTHER" id="PTHR12651:SF1">
    <property type="entry name" value="26S PROTEASOME NON-ATPASE REGULATORY SUBUNIT 9"/>
    <property type="match status" value="1"/>
</dbReference>
<evidence type="ECO:0000313" key="7">
    <source>
        <dbReference type="Proteomes" id="UP000267096"/>
    </source>
</evidence>
<keyword evidence="7" id="KW-1185">Reference proteome</keyword>
<evidence type="ECO:0000256" key="1">
    <source>
        <dbReference type="ARBA" id="ARBA00005256"/>
    </source>
</evidence>
<dbReference type="GO" id="GO:0070682">
    <property type="term" value="P:proteasome regulatory particle assembly"/>
    <property type="evidence" value="ECO:0007669"/>
    <property type="project" value="InterPro"/>
</dbReference>
<dbReference type="Pfam" id="PF18265">
    <property type="entry name" value="Nas2_N"/>
    <property type="match status" value="1"/>
</dbReference>
<evidence type="ECO:0000313" key="8">
    <source>
        <dbReference type="WBParaSite" id="ASIM_0001724701-mRNA-1"/>
    </source>
</evidence>
<gene>
    <name evidence="6" type="ORF">ASIM_LOCUS16654</name>
</gene>
<evidence type="ECO:0000259" key="5">
    <source>
        <dbReference type="Pfam" id="PF18265"/>
    </source>
</evidence>
<feature type="domain" description="Nas2 N-terminal" evidence="5">
    <location>
        <begin position="8"/>
        <end position="85"/>
    </location>
</feature>
<proteinExistence type="inferred from homology"/>
<sequence length="209" mass="23047">MISLEDVKKLIAKRDDIDKQIAEYDQILKENGVDLHSPLVDAEGYPLPNIDLYSVRSARQSIICASNDRKQLTVEIEDMMLQLHAMAKQNSSSSSNQNSLQNDDQSNEIVKRTSNRVFAKIDTVAPSSPAHEAGLKNGDPIVQFGSLHAENFSDINQLAGIVQNSVGKKIRITVIREGHAERLELVPRQWSGRGVLGCSVVPISSAEFI</sequence>
<dbReference type="PANTHER" id="PTHR12651">
    <property type="entry name" value="26S PROTEASOME NON-ATPASE REGULATORY SUBUNIT 9"/>
    <property type="match status" value="1"/>
</dbReference>
<organism evidence="8">
    <name type="scientific">Anisakis simplex</name>
    <name type="common">Herring worm</name>
    <dbReference type="NCBI Taxonomy" id="6269"/>
    <lineage>
        <taxon>Eukaryota</taxon>
        <taxon>Metazoa</taxon>
        <taxon>Ecdysozoa</taxon>
        <taxon>Nematoda</taxon>
        <taxon>Chromadorea</taxon>
        <taxon>Rhabditida</taxon>
        <taxon>Spirurina</taxon>
        <taxon>Ascaridomorpha</taxon>
        <taxon>Ascaridoidea</taxon>
        <taxon>Anisakidae</taxon>
        <taxon>Anisakis</taxon>
        <taxon>Anisakis simplex complex</taxon>
    </lineage>
</organism>
<dbReference type="InterPro" id="IPR040815">
    <property type="entry name" value="Nas2_N"/>
</dbReference>
<evidence type="ECO:0000313" key="6">
    <source>
        <dbReference type="EMBL" id="VDK58366.1"/>
    </source>
</evidence>
<dbReference type="OrthoDB" id="72325at2759"/>
<dbReference type="GO" id="GO:0005634">
    <property type="term" value="C:nucleus"/>
    <property type="evidence" value="ECO:0007669"/>
    <property type="project" value="TreeGrafter"/>
</dbReference>
<feature type="domain" description="PDZ" evidence="4">
    <location>
        <begin position="121"/>
        <end position="176"/>
    </location>
</feature>
<evidence type="ECO:0000259" key="4">
    <source>
        <dbReference type="Pfam" id="PF17820"/>
    </source>
</evidence>
<name>A0A0M3K8F6_ANISI</name>
<dbReference type="GO" id="GO:0005737">
    <property type="term" value="C:cytoplasm"/>
    <property type="evidence" value="ECO:0007669"/>
    <property type="project" value="TreeGrafter"/>
</dbReference>
<dbReference type="Gene3D" id="6.10.140.1710">
    <property type="match status" value="1"/>
</dbReference>
<dbReference type="FunFam" id="2.30.42.10:FF:000107">
    <property type="entry name" value="26S proteasome non-ATPase regulatory subunit 9"/>
    <property type="match status" value="1"/>
</dbReference>
<dbReference type="SUPFAM" id="SSF50156">
    <property type="entry name" value="PDZ domain-like"/>
    <property type="match status" value="1"/>
</dbReference>
<dbReference type="Pfam" id="PF17820">
    <property type="entry name" value="PDZ_6"/>
    <property type="match status" value="1"/>
</dbReference>
<dbReference type="InterPro" id="IPR036034">
    <property type="entry name" value="PDZ_sf"/>
</dbReference>
<feature type="compositionally biased region" description="Low complexity" evidence="3">
    <location>
        <begin position="89"/>
        <end position="104"/>
    </location>
</feature>
<dbReference type="InterPro" id="IPR035269">
    <property type="entry name" value="PSMD9"/>
</dbReference>
<evidence type="ECO:0000256" key="2">
    <source>
        <dbReference type="ARBA" id="ARBA00023186"/>
    </source>
</evidence>
<dbReference type="Proteomes" id="UP000267096">
    <property type="component" value="Unassembled WGS sequence"/>
</dbReference>
<feature type="region of interest" description="Disordered" evidence="3">
    <location>
        <begin position="86"/>
        <end position="106"/>
    </location>
</feature>
<reference evidence="8" key="1">
    <citation type="submission" date="2017-02" db="UniProtKB">
        <authorList>
            <consortium name="WormBaseParasite"/>
        </authorList>
    </citation>
    <scope>IDENTIFICATION</scope>
</reference>
<dbReference type="Gene3D" id="2.30.42.10">
    <property type="match status" value="1"/>
</dbReference>